<sequence>MVAYNKCSLGEVERSDCYLERFAALNTSSHNHRRITRILKSLGELDHEYLKPDLLRFVLREGILYGHLENTLDSCMKYWVETIGEGQSLALSTITC</sequence>
<dbReference type="InterPro" id="IPR006757">
    <property type="entry name" value="OGF_rcpt"/>
</dbReference>
<feature type="domain" description="Opioid growth factor receptor (OGFr) conserved" evidence="2">
    <location>
        <begin position="8"/>
        <end position="84"/>
    </location>
</feature>
<keyword evidence="3" id="KW-0675">Receptor</keyword>
<comment type="similarity">
    <text evidence="1">Belongs to the opioid growth factor receptor family.</text>
</comment>
<dbReference type="Pfam" id="PF04664">
    <property type="entry name" value="OGFr_N"/>
    <property type="match status" value="1"/>
</dbReference>
<dbReference type="AlphaFoldDB" id="A0AA35U2K2"/>
<evidence type="ECO:0000256" key="1">
    <source>
        <dbReference type="ARBA" id="ARBA00010365"/>
    </source>
</evidence>
<gene>
    <name evidence="3" type="ORF">GBAR_LOCUS31715</name>
</gene>
<dbReference type="GO" id="GO:0016020">
    <property type="term" value="C:membrane"/>
    <property type="evidence" value="ECO:0007669"/>
    <property type="project" value="InterPro"/>
</dbReference>
<proteinExistence type="inferred from homology"/>
<dbReference type="InterPro" id="IPR039574">
    <property type="entry name" value="OGFr"/>
</dbReference>
<evidence type="ECO:0000259" key="2">
    <source>
        <dbReference type="Pfam" id="PF04664"/>
    </source>
</evidence>
<keyword evidence="4" id="KW-1185">Reference proteome</keyword>
<dbReference type="PANTHER" id="PTHR14015:SF2">
    <property type="entry name" value="OPIOID GROWTH FACTOR RECEPTOR (OGFR) CONSERVED DOMAIN-CONTAINING PROTEIN"/>
    <property type="match status" value="1"/>
</dbReference>
<evidence type="ECO:0000313" key="3">
    <source>
        <dbReference type="EMBL" id="CAI8058337.1"/>
    </source>
</evidence>
<protein>
    <submittedName>
        <fullName evidence="3">Opioid growth factor receptor-like protein 1</fullName>
    </submittedName>
</protein>
<dbReference type="Proteomes" id="UP001174909">
    <property type="component" value="Unassembled WGS sequence"/>
</dbReference>
<dbReference type="GO" id="GO:0140625">
    <property type="term" value="F:opioid growth factor receptor activity"/>
    <property type="evidence" value="ECO:0007669"/>
    <property type="project" value="InterPro"/>
</dbReference>
<dbReference type="EMBL" id="CASHTH010004506">
    <property type="protein sequence ID" value="CAI8058337.1"/>
    <property type="molecule type" value="Genomic_DNA"/>
</dbReference>
<organism evidence="3 4">
    <name type="scientific">Geodia barretti</name>
    <name type="common">Barrett's horny sponge</name>
    <dbReference type="NCBI Taxonomy" id="519541"/>
    <lineage>
        <taxon>Eukaryota</taxon>
        <taxon>Metazoa</taxon>
        <taxon>Porifera</taxon>
        <taxon>Demospongiae</taxon>
        <taxon>Heteroscleromorpha</taxon>
        <taxon>Tetractinellida</taxon>
        <taxon>Astrophorina</taxon>
        <taxon>Geodiidae</taxon>
        <taxon>Geodia</taxon>
    </lineage>
</organism>
<accession>A0AA35U2K2</accession>
<dbReference type="PANTHER" id="PTHR14015">
    <property type="entry name" value="OPIOID GROWTH FACTOR RECEPTOR OGFR ZETA-TYPE OPIOID RECEPTOR"/>
    <property type="match status" value="1"/>
</dbReference>
<name>A0AA35U2K2_GEOBA</name>
<reference evidence="3" key="1">
    <citation type="submission" date="2023-03" db="EMBL/GenBank/DDBJ databases">
        <authorList>
            <person name="Steffen K."/>
            <person name="Cardenas P."/>
        </authorList>
    </citation>
    <scope>NUCLEOTIDE SEQUENCE</scope>
</reference>
<evidence type="ECO:0000313" key="4">
    <source>
        <dbReference type="Proteomes" id="UP001174909"/>
    </source>
</evidence>
<comment type="caution">
    <text evidence="3">The sequence shown here is derived from an EMBL/GenBank/DDBJ whole genome shotgun (WGS) entry which is preliminary data.</text>
</comment>